<evidence type="ECO:0000259" key="2">
    <source>
        <dbReference type="Pfam" id="PF25871"/>
    </source>
</evidence>
<sequence length="606" mass="68508">MDSVEQVFKEFNSYPWDSDQAFQEGLGLIQDKQASDNHKNLELLRAKHLYFSKFKQSFDLEAYLHYEAKEQEASFRRMEEYDFDNDTEYTNQLPAIIHNWLEQQSKGLWDKEKLDTEFIKAKAFYYNSQVEKIDLDAYFAWKASLQQNDKVVCPYANLWQNKSKVSPVVQINGTSFVMSDKPKGTGLEILTLSSPKSQNVFFIDRLHELDARLKEGIHDSQVTSFLISTTIADSSADTQTTGTSDTKVVSKGLAYQETSQLVSGSDLRQNSLHKLSDAYMDTVRYLLDPSFSKLTVSISNGQIPLDSVYLLLNFRFMRVITENALLDFQLKVSHAPIPPLLLFSMARTRSKHPLPAGFDLYLSLAAPNHSRLRGPELLRLGLADVFVPEAKLGDAIDIAKKLAVCPAPDTSAAIQLAMAIYHTYAGPNRFSVWEKSIETVFGDPNTFDDLEIRLRQTNNNWSKAILAHWQTLPPVLLRVIFRAVKEASRMDAIEVLNFENKLNAKWRQTEDYRAWLRNQSVWTSEHLEKEVDSYFMALELPASKESVVYKPPQSEEDNMTLCPVTGQKASSGNVCPVASNQNVCPVTGQTSSNGCPVAAAAYQTKQ</sequence>
<accession>A0A1C7NHE1</accession>
<feature type="domain" description="PEX14-like helix-turn-helix" evidence="2">
    <location>
        <begin position="5"/>
        <end position="70"/>
    </location>
</feature>
<dbReference type="Pfam" id="PF25871">
    <property type="entry name" value="HTH_76"/>
    <property type="match status" value="2"/>
</dbReference>
<evidence type="ECO:0000313" key="4">
    <source>
        <dbReference type="Proteomes" id="UP000093000"/>
    </source>
</evidence>
<gene>
    <name evidence="3" type="primary">hibch_1</name>
    <name evidence="3" type="ORF">A0J61_03402</name>
</gene>
<organism evidence="3 4">
    <name type="scientific">Choanephora cucurbitarum</name>
    <dbReference type="NCBI Taxonomy" id="101091"/>
    <lineage>
        <taxon>Eukaryota</taxon>
        <taxon>Fungi</taxon>
        <taxon>Fungi incertae sedis</taxon>
        <taxon>Mucoromycota</taxon>
        <taxon>Mucoromycotina</taxon>
        <taxon>Mucoromycetes</taxon>
        <taxon>Mucorales</taxon>
        <taxon>Mucorineae</taxon>
        <taxon>Choanephoraceae</taxon>
        <taxon>Choanephoroideae</taxon>
        <taxon>Choanephora</taxon>
    </lineage>
</organism>
<name>A0A1C7NHE1_9FUNG</name>
<evidence type="ECO:0000313" key="3">
    <source>
        <dbReference type="EMBL" id="OBZ88542.1"/>
    </source>
</evidence>
<dbReference type="OrthoDB" id="9936937at2759"/>
<dbReference type="SUPFAM" id="SSF52096">
    <property type="entry name" value="ClpP/crotonase"/>
    <property type="match status" value="1"/>
</dbReference>
<dbReference type="EMBL" id="LUGH01000145">
    <property type="protein sequence ID" value="OBZ88542.1"/>
    <property type="molecule type" value="Genomic_DNA"/>
</dbReference>
<comment type="caution">
    <text evidence="3">The sequence shown here is derived from an EMBL/GenBank/DDBJ whole genome shotgun (WGS) entry which is preliminary data.</text>
</comment>
<dbReference type="Gene3D" id="3.90.226.10">
    <property type="entry name" value="2-enoyl-CoA Hydratase, Chain A, domain 1"/>
    <property type="match status" value="1"/>
</dbReference>
<dbReference type="InterPro" id="IPR029045">
    <property type="entry name" value="ClpP/crotonase-like_dom_sf"/>
</dbReference>
<keyword evidence="4" id="KW-1185">Reference proteome</keyword>
<dbReference type="STRING" id="101091.A0A1C7NHE1"/>
<dbReference type="InterPro" id="IPR058841">
    <property type="entry name" value="HTH_76"/>
</dbReference>
<dbReference type="GO" id="GO:0016787">
    <property type="term" value="F:hydrolase activity"/>
    <property type="evidence" value="ECO:0007669"/>
    <property type="project" value="UniProtKB-KW"/>
</dbReference>
<reference evidence="3 4" key="1">
    <citation type="submission" date="2016-03" db="EMBL/GenBank/DDBJ databases">
        <title>Choanephora cucurbitarum.</title>
        <authorList>
            <person name="Min B."/>
            <person name="Park H."/>
            <person name="Park J.-H."/>
            <person name="Shin H.-D."/>
            <person name="Choi I.-G."/>
        </authorList>
    </citation>
    <scope>NUCLEOTIDE SEQUENCE [LARGE SCALE GENOMIC DNA]</scope>
    <source>
        <strain evidence="3 4">KUS-F28377</strain>
    </source>
</reference>
<dbReference type="InterPro" id="IPR045004">
    <property type="entry name" value="ECH_dom"/>
</dbReference>
<protein>
    <submittedName>
        <fullName evidence="3">3-hydroxyisobutyryl-CoA hydrolase, mitochondrial</fullName>
    </submittedName>
</protein>
<feature type="domain" description="PEX14-like helix-turn-helix" evidence="2">
    <location>
        <begin position="72"/>
        <end position="144"/>
    </location>
</feature>
<proteinExistence type="predicted"/>
<dbReference type="AlphaFoldDB" id="A0A1C7NHE1"/>
<dbReference type="Pfam" id="PF16113">
    <property type="entry name" value="ECH_2"/>
    <property type="match status" value="1"/>
</dbReference>
<dbReference type="Proteomes" id="UP000093000">
    <property type="component" value="Unassembled WGS sequence"/>
</dbReference>
<dbReference type="InParanoid" id="A0A1C7NHE1"/>
<keyword evidence="3" id="KW-0378">Hydrolase</keyword>
<evidence type="ECO:0000259" key="1">
    <source>
        <dbReference type="Pfam" id="PF16113"/>
    </source>
</evidence>
<feature type="domain" description="Enoyl-CoA hydratase/isomerase" evidence="1">
    <location>
        <begin position="357"/>
        <end position="513"/>
    </location>
</feature>